<dbReference type="EMBL" id="JACGCI010000002">
    <property type="protein sequence ID" value="KAF6765301.1"/>
    <property type="molecule type" value="Genomic_DNA"/>
</dbReference>
<accession>A0A8H6IJZ4</accession>
<dbReference type="AlphaFoldDB" id="A0A8H6IJZ4"/>
<name>A0A8H6IJZ4_9AGAR</name>
<dbReference type="Proteomes" id="UP000521943">
    <property type="component" value="Unassembled WGS sequence"/>
</dbReference>
<evidence type="ECO:0000313" key="2">
    <source>
        <dbReference type="Proteomes" id="UP000521943"/>
    </source>
</evidence>
<protein>
    <submittedName>
        <fullName evidence="1">Uncharacterized protein</fullName>
    </submittedName>
</protein>
<organism evidence="1 2">
    <name type="scientific">Ephemerocybe angulata</name>
    <dbReference type="NCBI Taxonomy" id="980116"/>
    <lineage>
        <taxon>Eukaryota</taxon>
        <taxon>Fungi</taxon>
        <taxon>Dikarya</taxon>
        <taxon>Basidiomycota</taxon>
        <taxon>Agaricomycotina</taxon>
        <taxon>Agaricomycetes</taxon>
        <taxon>Agaricomycetidae</taxon>
        <taxon>Agaricales</taxon>
        <taxon>Agaricineae</taxon>
        <taxon>Psathyrellaceae</taxon>
        <taxon>Ephemerocybe</taxon>
    </lineage>
</organism>
<reference evidence="1 2" key="1">
    <citation type="submission" date="2020-07" db="EMBL/GenBank/DDBJ databases">
        <title>Comparative genomics of pyrophilous fungi reveals a link between fire events and developmental genes.</title>
        <authorList>
            <consortium name="DOE Joint Genome Institute"/>
            <person name="Steindorff A.S."/>
            <person name="Carver A."/>
            <person name="Calhoun S."/>
            <person name="Stillman K."/>
            <person name="Liu H."/>
            <person name="Lipzen A."/>
            <person name="Pangilinan J."/>
            <person name="Labutti K."/>
            <person name="Bruns T.D."/>
            <person name="Grigoriev I.V."/>
        </authorList>
    </citation>
    <scope>NUCLEOTIDE SEQUENCE [LARGE SCALE GENOMIC DNA]</scope>
    <source>
        <strain evidence="1 2">CBS 144469</strain>
    </source>
</reference>
<proteinExistence type="predicted"/>
<gene>
    <name evidence="1" type="ORF">DFP72DRAFT_1162306</name>
</gene>
<evidence type="ECO:0000313" key="1">
    <source>
        <dbReference type="EMBL" id="KAF6765301.1"/>
    </source>
</evidence>
<keyword evidence="2" id="KW-1185">Reference proteome</keyword>
<sequence length="104" mass="11847">MGCIDNRSMTATNLSTLTRYRRYPAISIAPRSVPFLWPLTIFLPLPCSQCLATPRASLCRLAHSPVFYRFVCVWTCTPELWLANPRSERLSTCTTRRQHSQEGG</sequence>
<comment type="caution">
    <text evidence="1">The sequence shown here is derived from an EMBL/GenBank/DDBJ whole genome shotgun (WGS) entry which is preliminary data.</text>
</comment>